<dbReference type="AlphaFoldDB" id="A0A9P8PS81"/>
<dbReference type="Gene3D" id="1.25.40.20">
    <property type="entry name" value="Ankyrin repeat-containing domain"/>
    <property type="match status" value="1"/>
</dbReference>
<evidence type="ECO:0000313" key="7">
    <source>
        <dbReference type="EMBL" id="KAH3676349.1"/>
    </source>
</evidence>
<gene>
    <name evidence="7" type="ORF">WICPIJ_009129</name>
</gene>
<dbReference type="GO" id="GO:0001228">
    <property type="term" value="F:DNA-binding transcription activator activity, RNA polymerase II-specific"/>
    <property type="evidence" value="ECO:0007669"/>
    <property type="project" value="UniProtKB-ARBA"/>
</dbReference>
<evidence type="ECO:0000259" key="6">
    <source>
        <dbReference type="PROSITE" id="PS51299"/>
    </source>
</evidence>
<dbReference type="Proteomes" id="UP000774326">
    <property type="component" value="Unassembled WGS sequence"/>
</dbReference>
<reference evidence="7" key="1">
    <citation type="journal article" date="2021" name="Open Biol.">
        <title>Shared evolutionary footprints suggest mitochondrial oxidative damage underlies multiple complex I losses in fungi.</title>
        <authorList>
            <person name="Schikora-Tamarit M.A."/>
            <person name="Marcet-Houben M."/>
            <person name="Nosek J."/>
            <person name="Gabaldon T."/>
        </authorList>
    </citation>
    <scope>NUCLEOTIDE SEQUENCE</scope>
    <source>
        <strain evidence="7">CBS2887</strain>
    </source>
</reference>
<dbReference type="PROSITE" id="PS50088">
    <property type="entry name" value="ANK_REPEAT"/>
    <property type="match status" value="1"/>
</dbReference>
<dbReference type="PANTHER" id="PTHR43828">
    <property type="entry name" value="ASPARAGINASE"/>
    <property type="match status" value="1"/>
</dbReference>
<evidence type="ECO:0000256" key="4">
    <source>
        <dbReference type="SAM" id="Coils"/>
    </source>
</evidence>
<sequence length="831" mass="91571">MRRLKDNYINATQILKAASIPKAQRTRILEKEVQTGDHEKIQGGYGRFQGTWIPLQRGLLLADSYGIKKETAPILHFKPEDYKPGEIPRKPKITKSVSGLSRSGSTVGAKAKSKSKSTTPTKSAKAAGVVVVDSSNITEEDDGSPTKKPKRVYNTKKRREAAAAAAALAAAAAKSGESNEDQVPRVEPQGKNGLKKESHEQEIPVPPPTAVMVNPSSATTASTVSGYWSTSQQIPQSPMYSMVSPHQQFVHSSASRVMVSSPLQAHQRARINGGVGASSFQSFPPSSPSTGTVGHQGSRFAYYSGGTSFHLKSPPSLSHPQNSKTFQKQLDPSFQYRGRQQTPTTGNSTQLENIFDSSQIDNVTDHDTSMIVRDEQQGGVQATEEEDDEIVAYTEALVDYFTKSETPSLPPVLLNPPANYDFDTVFDEDGHTALHWATSMAKLELVEFLLRYGANPLKENKEGVNCVSRCVVFNNCYNAENGFQRCLELVCATRINGAGAGNCLINADSNGRTPLHYICSIVPINEKGQILQERKTVSQYYLRAILQYLRSTNTENVVNIVVNHRDREGYTCFQLAQENRNYDLCDILREFTVSCSQEMIGPPTAVNGGGGEIPTRTVLPVNETAPMLHSMFGSLTNAFDSEIKDTELEIKAAEEALKQMEIDIESTDAESLKNLMKVSHQQLPQQVSSNPKIMQDQLEAMITALEIECTQRQNFLENVIEANQSRSLAQSIVLEEAKINDNDENQPEITGQLVNELLTLQQQRKKSVLQITQMLTELSLSVKMIKYRKLISMSCRVAMEDVDDLLNGLEEGLMANGSEEVGTEHDFNVIQ</sequence>
<feature type="region of interest" description="Disordered" evidence="5">
    <location>
        <begin position="81"/>
        <end position="158"/>
    </location>
</feature>
<organism evidence="7 8">
    <name type="scientific">Wickerhamomyces pijperi</name>
    <name type="common">Yeast</name>
    <name type="synonym">Pichia pijperi</name>
    <dbReference type="NCBI Taxonomy" id="599730"/>
    <lineage>
        <taxon>Eukaryota</taxon>
        <taxon>Fungi</taxon>
        <taxon>Dikarya</taxon>
        <taxon>Ascomycota</taxon>
        <taxon>Saccharomycotina</taxon>
        <taxon>Saccharomycetes</taxon>
        <taxon>Phaffomycetales</taxon>
        <taxon>Wickerhamomycetaceae</taxon>
        <taxon>Wickerhamomyces</taxon>
    </lineage>
</organism>
<dbReference type="EMBL" id="JAEUBG010005287">
    <property type="protein sequence ID" value="KAH3676349.1"/>
    <property type="molecule type" value="Genomic_DNA"/>
</dbReference>
<dbReference type="InterPro" id="IPR036887">
    <property type="entry name" value="HTH_APSES_sf"/>
</dbReference>
<dbReference type="GO" id="GO:0030907">
    <property type="term" value="C:MBF transcription complex"/>
    <property type="evidence" value="ECO:0007669"/>
    <property type="project" value="TreeGrafter"/>
</dbReference>
<dbReference type="PROSITE" id="PS51299">
    <property type="entry name" value="HTH_APSES"/>
    <property type="match status" value="1"/>
</dbReference>
<feature type="domain" description="HTH APSES-type" evidence="6">
    <location>
        <begin position="1"/>
        <end position="86"/>
    </location>
</feature>
<keyword evidence="2 3" id="KW-0040">ANK repeat</keyword>
<feature type="region of interest" description="Disordered" evidence="5">
    <location>
        <begin position="275"/>
        <end position="298"/>
    </location>
</feature>
<feature type="coiled-coil region" evidence="4">
    <location>
        <begin position="636"/>
        <end position="670"/>
    </location>
</feature>
<evidence type="ECO:0000256" key="1">
    <source>
        <dbReference type="ARBA" id="ARBA00022737"/>
    </source>
</evidence>
<evidence type="ECO:0000256" key="2">
    <source>
        <dbReference type="ARBA" id="ARBA00023043"/>
    </source>
</evidence>
<dbReference type="InterPro" id="IPR002110">
    <property type="entry name" value="Ankyrin_rpt"/>
</dbReference>
<feature type="compositionally biased region" description="Basic residues" evidence="5">
    <location>
        <begin position="147"/>
        <end position="158"/>
    </location>
</feature>
<dbReference type="OrthoDB" id="6718656at2759"/>
<dbReference type="Pfam" id="PF00023">
    <property type="entry name" value="Ank"/>
    <property type="match status" value="1"/>
</dbReference>
<dbReference type="Gene3D" id="3.10.260.10">
    <property type="entry name" value="Transcription regulator HTH, APSES-type DNA-binding domain"/>
    <property type="match status" value="1"/>
</dbReference>
<dbReference type="SMART" id="SM01252">
    <property type="entry name" value="KilA-N"/>
    <property type="match status" value="1"/>
</dbReference>
<reference evidence="7" key="2">
    <citation type="submission" date="2021-01" db="EMBL/GenBank/DDBJ databases">
        <authorList>
            <person name="Schikora-Tamarit M.A."/>
        </authorList>
    </citation>
    <scope>NUCLEOTIDE SEQUENCE</scope>
    <source>
        <strain evidence="7">CBS2887</strain>
    </source>
</reference>
<comment type="caution">
    <text evidence="7">The sequence shown here is derived from an EMBL/GenBank/DDBJ whole genome shotgun (WGS) entry which is preliminary data.</text>
</comment>
<evidence type="ECO:0000313" key="8">
    <source>
        <dbReference type="Proteomes" id="UP000774326"/>
    </source>
</evidence>
<keyword evidence="8" id="KW-1185">Reference proteome</keyword>
<dbReference type="InterPro" id="IPR003163">
    <property type="entry name" value="Tscrpt_reg_HTH_APSES-type"/>
</dbReference>
<proteinExistence type="predicted"/>
<feature type="compositionally biased region" description="Low complexity" evidence="5">
    <location>
        <begin position="103"/>
        <end position="128"/>
    </location>
</feature>
<dbReference type="PROSITE" id="PS50297">
    <property type="entry name" value="ANK_REP_REGION"/>
    <property type="match status" value="1"/>
</dbReference>
<name>A0A9P8PS81_WICPI</name>
<dbReference type="InterPro" id="IPR051642">
    <property type="entry name" value="SWI6-like"/>
</dbReference>
<dbReference type="SUPFAM" id="SSF54616">
    <property type="entry name" value="DNA-binding domain of Mlu1-box binding protein MBP1"/>
    <property type="match status" value="1"/>
</dbReference>
<dbReference type="InterPro" id="IPR036770">
    <property type="entry name" value="Ankyrin_rpt-contain_sf"/>
</dbReference>
<dbReference type="InterPro" id="IPR018004">
    <property type="entry name" value="KilA/APSES_HTH"/>
</dbReference>
<dbReference type="GO" id="GO:0003677">
    <property type="term" value="F:DNA binding"/>
    <property type="evidence" value="ECO:0007669"/>
    <property type="project" value="InterPro"/>
</dbReference>
<evidence type="ECO:0000256" key="3">
    <source>
        <dbReference type="PROSITE-ProRule" id="PRU00023"/>
    </source>
</evidence>
<dbReference type="SMART" id="SM00248">
    <property type="entry name" value="ANK"/>
    <property type="match status" value="3"/>
</dbReference>
<accession>A0A9P8PS81</accession>
<protein>
    <recommendedName>
        <fullName evidence="6">HTH APSES-type domain-containing protein</fullName>
    </recommendedName>
</protein>
<dbReference type="Pfam" id="PF04383">
    <property type="entry name" value="KilA-N"/>
    <property type="match status" value="1"/>
</dbReference>
<dbReference type="GO" id="GO:0033309">
    <property type="term" value="C:SBF transcription complex"/>
    <property type="evidence" value="ECO:0007669"/>
    <property type="project" value="TreeGrafter"/>
</dbReference>
<keyword evidence="1" id="KW-0677">Repeat</keyword>
<dbReference type="SUPFAM" id="SSF48403">
    <property type="entry name" value="Ankyrin repeat"/>
    <property type="match status" value="1"/>
</dbReference>
<feature type="repeat" description="ANK" evidence="3">
    <location>
        <begin position="429"/>
        <end position="461"/>
    </location>
</feature>
<evidence type="ECO:0000256" key="5">
    <source>
        <dbReference type="SAM" id="MobiDB-lite"/>
    </source>
</evidence>
<feature type="region of interest" description="Disordered" evidence="5">
    <location>
        <begin position="172"/>
        <end position="210"/>
    </location>
</feature>
<dbReference type="PANTHER" id="PTHR43828:SF7">
    <property type="entry name" value="REGULATORY PROTEIN SWI4"/>
    <property type="match status" value="1"/>
</dbReference>
<keyword evidence="4" id="KW-0175">Coiled coil</keyword>